<organism evidence="1 2">
    <name type="scientific">Mycolicibacterium chubuense</name>
    <name type="common">Mycobacterium chubuense</name>
    <dbReference type="NCBI Taxonomy" id="1800"/>
    <lineage>
        <taxon>Bacteria</taxon>
        <taxon>Bacillati</taxon>
        <taxon>Actinomycetota</taxon>
        <taxon>Actinomycetes</taxon>
        <taxon>Mycobacteriales</taxon>
        <taxon>Mycobacteriaceae</taxon>
        <taxon>Mycolicibacterium</taxon>
    </lineage>
</organism>
<comment type="caution">
    <text evidence="1">The sequence shown here is derived from an EMBL/GenBank/DDBJ whole genome shotgun (WGS) entry which is preliminary data.</text>
</comment>
<evidence type="ECO:0000313" key="2">
    <source>
        <dbReference type="Proteomes" id="UP000036176"/>
    </source>
</evidence>
<name>A0A0J6VUM8_MYCCU</name>
<evidence type="ECO:0008006" key="3">
    <source>
        <dbReference type="Google" id="ProtNLM"/>
    </source>
</evidence>
<reference evidence="1 2" key="1">
    <citation type="journal article" date="2015" name="Genome Biol. Evol.">
        <title>Characterization of Three Mycobacterium spp. with Potential Use in Bioremediation by Genome Sequencing and Comparative Genomics.</title>
        <authorList>
            <person name="Das S."/>
            <person name="Pettersson B.M."/>
            <person name="Behra P.R."/>
            <person name="Ramesh M."/>
            <person name="Dasgupta S."/>
            <person name="Bhattacharya A."/>
            <person name="Kirsebom L.A."/>
        </authorList>
    </citation>
    <scope>NUCLEOTIDE SEQUENCE [LARGE SCALE GENOMIC DNA]</scope>
    <source>
        <strain evidence="1 2">DSM 44219</strain>
    </source>
</reference>
<accession>A0A0J6VUM8</accession>
<dbReference type="AlphaFoldDB" id="A0A0J6VUM8"/>
<keyword evidence="2" id="KW-1185">Reference proteome</keyword>
<proteinExistence type="predicted"/>
<dbReference type="EMBL" id="JYNX01000058">
    <property type="protein sequence ID" value="KMO73884.1"/>
    <property type="molecule type" value="Genomic_DNA"/>
</dbReference>
<gene>
    <name evidence="1" type="ORF">MCHUDSM44219_03936</name>
</gene>
<evidence type="ECO:0000313" key="1">
    <source>
        <dbReference type="EMBL" id="KMO73884.1"/>
    </source>
</evidence>
<dbReference type="Proteomes" id="UP000036176">
    <property type="component" value="Unassembled WGS sequence"/>
</dbReference>
<dbReference type="PATRIC" id="fig|1800.3.peg.3964"/>
<sequence length="314" mass="34301">MPGARDEFLDNIVGIRDAANSAPLQSLAPLASNRSANKMADLLRRGLYVVAFNAMEDYLKSRASEHFNNLPLVSSLDFDDLPPGLRKAAVIDAIKNGVREAGYDKSNEIQIIRAVAGAVASTANRQQYGIHEYSVLRSGSNISADDIGAAIGRLHLDRPWDQMQSLLDTVGNVGSPIRGRFSTCLVKRNAAAHDGQPVDYTDLVEIADLATALCFAFDVIFSAGMTRIADNVPTADTDTRVQLAGNIVVRYVAERGNRWCRLNQNKQPFRYFASRTDAVRNALRNLQPQGVVAVLGARGEIIGWHLADLRHPHP</sequence>
<protein>
    <recommendedName>
        <fullName evidence="3">RiboL-PSP-HEPN domain-containing protein</fullName>
    </recommendedName>
</protein>